<organism evidence="2 3">
    <name type="scientific">Thorsellia kenyensis</name>
    <dbReference type="NCBI Taxonomy" id="1549888"/>
    <lineage>
        <taxon>Bacteria</taxon>
        <taxon>Pseudomonadati</taxon>
        <taxon>Pseudomonadota</taxon>
        <taxon>Gammaproteobacteria</taxon>
        <taxon>Enterobacterales</taxon>
        <taxon>Thorselliaceae</taxon>
        <taxon>Thorsellia</taxon>
    </lineage>
</organism>
<comment type="caution">
    <text evidence="2">The sequence shown here is derived from an EMBL/GenBank/DDBJ whole genome shotgun (WGS) entry which is preliminary data.</text>
</comment>
<protein>
    <submittedName>
        <fullName evidence="2">Bro-N domain-containing protein</fullName>
    </submittedName>
</protein>
<dbReference type="PANTHER" id="PTHR36180:SF2">
    <property type="entry name" value="BRO FAMILY PROTEIN"/>
    <property type="match status" value="1"/>
</dbReference>
<keyword evidence="3" id="KW-1185">Reference proteome</keyword>
<accession>A0ABV6C7T9</accession>
<name>A0ABV6C7T9_9GAMM</name>
<dbReference type="InterPro" id="IPR003497">
    <property type="entry name" value="BRO_N_domain"/>
</dbReference>
<dbReference type="SMART" id="SM01040">
    <property type="entry name" value="Bro-N"/>
    <property type="match status" value="1"/>
</dbReference>
<dbReference type="RefSeq" id="WP_385876111.1">
    <property type="nucleotide sequence ID" value="NZ_JBHLXE010000027.1"/>
</dbReference>
<dbReference type="Pfam" id="PF02498">
    <property type="entry name" value="Bro-N"/>
    <property type="match status" value="1"/>
</dbReference>
<feature type="domain" description="Bro-N" evidence="1">
    <location>
        <begin position="1"/>
        <end position="111"/>
    </location>
</feature>
<dbReference type="EMBL" id="JBHLXE010000027">
    <property type="protein sequence ID" value="MFC0179017.1"/>
    <property type="molecule type" value="Genomic_DNA"/>
</dbReference>
<evidence type="ECO:0000313" key="2">
    <source>
        <dbReference type="EMBL" id="MFC0179017.1"/>
    </source>
</evidence>
<dbReference type="Proteomes" id="UP001589758">
    <property type="component" value="Unassembled WGS sequence"/>
</dbReference>
<sequence>MTNSNTPAVFNFNDDIQVRTFLDENQNPWFLAKDICAVLGYKNDSDAIKKHCKEHGVAKRDLIDNLNRKQKASYINEGNLYRLIVKSRKPEAEAFEIWVMEEVLPAIRKTGTYTAEKAKTSKSTADDRTPLRDAINLLVSKKHILYPEAYSYVHQRFNVKHIDELKPSEITTAVEYVHKLALVGELLEAEQPEPKKALNYDRLVPFSTSKRYLVRVFVSDNVMRNRVFFTGEADTFNDMATGICKTLGFQPVEFRAYPINIDNISVL</sequence>
<evidence type="ECO:0000259" key="1">
    <source>
        <dbReference type="PROSITE" id="PS51750"/>
    </source>
</evidence>
<proteinExistence type="predicted"/>
<dbReference type="PANTHER" id="PTHR36180">
    <property type="entry name" value="DNA-BINDING PROTEIN-RELATED-RELATED"/>
    <property type="match status" value="1"/>
</dbReference>
<reference evidence="2 3" key="1">
    <citation type="submission" date="2024-09" db="EMBL/GenBank/DDBJ databases">
        <authorList>
            <person name="Sun Q."/>
            <person name="Mori K."/>
        </authorList>
    </citation>
    <scope>NUCLEOTIDE SEQUENCE [LARGE SCALE GENOMIC DNA]</scope>
    <source>
        <strain evidence="2 3">CCM 8545</strain>
    </source>
</reference>
<evidence type="ECO:0000313" key="3">
    <source>
        <dbReference type="Proteomes" id="UP001589758"/>
    </source>
</evidence>
<dbReference type="PROSITE" id="PS51750">
    <property type="entry name" value="BRO_N"/>
    <property type="match status" value="1"/>
</dbReference>
<gene>
    <name evidence="2" type="ORF">ACFFIT_02725</name>
</gene>